<dbReference type="PRINTS" id="PR00364">
    <property type="entry name" value="DISEASERSIST"/>
</dbReference>
<dbReference type="Gene3D" id="1.25.40.10">
    <property type="entry name" value="Tetratricopeptide repeat domain"/>
    <property type="match status" value="1"/>
</dbReference>
<name>A0A7W7D4U7_9ACTN</name>
<comment type="caution">
    <text evidence="1">The sequence shown here is derived from an EMBL/GenBank/DDBJ whole genome shotgun (WGS) entry which is preliminary data.</text>
</comment>
<organism evidence="1 2">
    <name type="scientific">Sphaerisporangium siamense</name>
    <dbReference type="NCBI Taxonomy" id="795645"/>
    <lineage>
        <taxon>Bacteria</taxon>
        <taxon>Bacillati</taxon>
        <taxon>Actinomycetota</taxon>
        <taxon>Actinomycetes</taxon>
        <taxon>Streptosporangiales</taxon>
        <taxon>Streptosporangiaceae</taxon>
        <taxon>Sphaerisporangium</taxon>
    </lineage>
</organism>
<dbReference type="PANTHER" id="PTHR47691:SF3">
    <property type="entry name" value="HTH-TYPE TRANSCRIPTIONAL REGULATOR RV0890C-RELATED"/>
    <property type="match status" value="1"/>
</dbReference>
<dbReference type="EMBL" id="JACHND010000001">
    <property type="protein sequence ID" value="MBB4700322.1"/>
    <property type="molecule type" value="Genomic_DNA"/>
</dbReference>
<dbReference type="Gene3D" id="1.10.8.430">
    <property type="entry name" value="Helical domain of apoptotic protease-activating factors"/>
    <property type="match status" value="1"/>
</dbReference>
<dbReference type="Pfam" id="PF13374">
    <property type="entry name" value="TPR_10"/>
    <property type="match status" value="1"/>
</dbReference>
<proteinExistence type="predicted"/>
<dbReference type="RefSeq" id="WP_184878416.1">
    <property type="nucleotide sequence ID" value="NZ_BOOV01000030.1"/>
</dbReference>
<dbReference type="SMART" id="SM00028">
    <property type="entry name" value="TPR"/>
    <property type="match status" value="4"/>
</dbReference>
<reference evidence="1 2" key="1">
    <citation type="submission" date="2020-08" db="EMBL/GenBank/DDBJ databases">
        <title>Sequencing the genomes of 1000 actinobacteria strains.</title>
        <authorList>
            <person name="Klenk H.-P."/>
        </authorList>
    </citation>
    <scope>NUCLEOTIDE SEQUENCE [LARGE SCALE GENOMIC DNA]</scope>
    <source>
        <strain evidence="1 2">DSM 45784</strain>
    </source>
</reference>
<dbReference type="InterPro" id="IPR027417">
    <property type="entry name" value="P-loop_NTPase"/>
</dbReference>
<dbReference type="InterPro" id="IPR011990">
    <property type="entry name" value="TPR-like_helical_dom_sf"/>
</dbReference>
<gene>
    <name evidence="1" type="ORF">BJ982_001866</name>
</gene>
<dbReference type="Proteomes" id="UP000542210">
    <property type="component" value="Unassembled WGS sequence"/>
</dbReference>
<dbReference type="SUPFAM" id="SSF48452">
    <property type="entry name" value="TPR-like"/>
    <property type="match status" value="1"/>
</dbReference>
<dbReference type="PANTHER" id="PTHR47691">
    <property type="entry name" value="REGULATOR-RELATED"/>
    <property type="match status" value="1"/>
</dbReference>
<dbReference type="InterPro" id="IPR019734">
    <property type="entry name" value="TPR_rpt"/>
</dbReference>
<keyword evidence="2" id="KW-1185">Reference proteome</keyword>
<dbReference type="AlphaFoldDB" id="A0A7W7D4U7"/>
<dbReference type="GO" id="GO:0043531">
    <property type="term" value="F:ADP binding"/>
    <property type="evidence" value="ECO:0007669"/>
    <property type="project" value="InterPro"/>
</dbReference>
<protein>
    <submittedName>
        <fullName evidence="1">Tetratricopeptide (TPR) repeat protein</fullName>
    </submittedName>
</protein>
<evidence type="ECO:0000313" key="1">
    <source>
        <dbReference type="EMBL" id="MBB4700322.1"/>
    </source>
</evidence>
<dbReference type="SUPFAM" id="SSF52540">
    <property type="entry name" value="P-loop containing nucleoside triphosphate hydrolases"/>
    <property type="match status" value="1"/>
</dbReference>
<accession>A0A7W7D4U7</accession>
<evidence type="ECO:0000313" key="2">
    <source>
        <dbReference type="Proteomes" id="UP000542210"/>
    </source>
</evidence>
<sequence>MNAESRGEDRKVAAQVNELSGTVHGPAVQARDVHGDIHLHHATPPLPKPNQLPATGVLVGRTTALSRLDAIRTRLEESGVPAVAVVSGPAGIGKSAVVLHWAHRERAAFPDGRLFADLQGHAADAPVQPAEVLGRFIRAFGIMPERIPGGLAERSALYQSLVSERRLLVVLDDAVSAAQVSPLLPASAGSVAVVTSRMRLGGLLARGAQAVRLDRLGADAALELLEKTVGDDRVRDEPGAARELVQLCAGLPLALCVAAARLATRPNRPLTDMVEALTNERQRLSALSMEDDMTIRAALMLSYGTLSPSEAARVYRLLGLFPGATIDARAAAAMANLSRAEIRRLLDVLVDANLLDDAPGGAVRMHELTRLHAREMAEEHDTDADRAEAVRRVLDWYLHTAAAASRTVMPYRRVTYDAIVHVPAEQVAFDGSAAALDWLERELPNLRTAVRTASERGLFPTAWQLVEALWPLFLYRGLHAERLEIDQMGLAAARDGANPRAEAKMLNRTGLALRALGRLDEAAVHFRGAVDIWRREGDAQRIAGGHRRLGLLELDRGRVAEAVALFEEALDGYRRTGEQRRAARTLGDLGDALTRQGRTREAVARLTEARRLLVPESDPYNQARMLILLGRARVGEPEAAGLLDEGLREMRRIGSDAGEALALEALGDLAARERRLEDARTFYEEALRLLSARGADVGPVKERLVRLGET</sequence>
<dbReference type="Pfam" id="PF13424">
    <property type="entry name" value="TPR_12"/>
    <property type="match status" value="1"/>
</dbReference>
<dbReference type="Gene3D" id="3.40.50.300">
    <property type="entry name" value="P-loop containing nucleotide triphosphate hydrolases"/>
    <property type="match status" value="1"/>
</dbReference>
<dbReference type="InterPro" id="IPR042197">
    <property type="entry name" value="Apaf_helical"/>
</dbReference>